<feature type="compositionally biased region" description="Polar residues" evidence="1">
    <location>
        <begin position="75"/>
        <end position="103"/>
    </location>
</feature>
<sequence length="195" mass="22116">MNTNSNKVQLANEIKQTLSQTKTRLIRFLPLNIAEEVPQQPTASTDAGRNSQLTTVTDVIRRPQPNRRPYCGESRLSTSSILDQSQNSRQRNSRFQSEDPNSNMAHCSFPSTAAILLPSFTGGPITRFDSWLESFESIVDGSGWSEEKIIQMLCAKLTDRAFYVIQAILKEHPQDYKSRKEALLDHFYGDKNFKS</sequence>
<keyword evidence="3" id="KW-1185">Reference proteome</keyword>
<protein>
    <submittedName>
        <fullName evidence="2">Uncharacterized protein</fullName>
    </submittedName>
</protein>
<gene>
    <name evidence="2" type="ORF">OUZ56_021708</name>
</gene>
<feature type="compositionally biased region" description="Polar residues" evidence="1">
    <location>
        <begin position="39"/>
        <end position="57"/>
    </location>
</feature>
<evidence type="ECO:0000313" key="3">
    <source>
        <dbReference type="Proteomes" id="UP001234178"/>
    </source>
</evidence>
<dbReference type="EMBL" id="JAOYFB010000039">
    <property type="protein sequence ID" value="KAK4028704.1"/>
    <property type="molecule type" value="Genomic_DNA"/>
</dbReference>
<feature type="region of interest" description="Disordered" evidence="1">
    <location>
        <begin position="39"/>
        <end position="103"/>
    </location>
</feature>
<accession>A0ABR0AU91</accession>
<evidence type="ECO:0000313" key="2">
    <source>
        <dbReference type="EMBL" id="KAK4028704.1"/>
    </source>
</evidence>
<reference evidence="2 3" key="1">
    <citation type="journal article" date="2023" name="Nucleic Acids Res.">
        <title>The hologenome of Daphnia magna reveals possible DNA methylation and microbiome-mediated evolution of the host genome.</title>
        <authorList>
            <person name="Chaturvedi A."/>
            <person name="Li X."/>
            <person name="Dhandapani V."/>
            <person name="Marshall H."/>
            <person name="Kissane S."/>
            <person name="Cuenca-Cambronero M."/>
            <person name="Asole G."/>
            <person name="Calvet F."/>
            <person name="Ruiz-Romero M."/>
            <person name="Marangio P."/>
            <person name="Guigo R."/>
            <person name="Rago D."/>
            <person name="Mirbahai L."/>
            <person name="Eastwood N."/>
            <person name="Colbourne J.K."/>
            <person name="Zhou J."/>
            <person name="Mallon E."/>
            <person name="Orsini L."/>
        </authorList>
    </citation>
    <scope>NUCLEOTIDE SEQUENCE [LARGE SCALE GENOMIC DNA]</scope>
    <source>
        <strain evidence="2">LRV0_1</strain>
    </source>
</reference>
<name>A0ABR0AU91_9CRUS</name>
<evidence type="ECO:0000256" key="1">
    <source>
        <dbReference type="SAM" id="MobiDB-lite"/>
    </source>
</evidence>
<dbReference type="Proteomes" id="UP001234178">
    <property type="component" value="Unassembled WGS sequence"/>
</dbReference>
<proteinExistence type="predicted"/>
<comment type="caution">
    <text evidence="2">The sequence shown here is derived from an EMBL/GenBank/DDBJ whole genome shotgun (WGS) entry which is preliminary data.</text>
</comment>
<organism evidence="2 3">
    <name type="scientific">Daphnia magna</name>
    <dbReference type="NCBI Taxonomy" id="35525"/>
    <lineage>
        <taxon>Eukaryota</taxon>
        <taxon>Metazoa</taxon>
        <taxon>Ecdysozoa</taxon>
        <taxon>Arthropoda</taxon>
        <taxon>Crustacea</taxon>
        <taxon>Branchiopoda</taxon>
        <taxon>Diplostraca</taxon>
        <taxon>Cladocera</taxon>
        <taxon>Anomopoda</taxon>
        <taxon>Daphniidae</taxon>
        <taxon>Daphnia</taxon>
    </lineage>
</organism>